<dbReference type="InterPro" id="IPR032816">
    <property type="entry name" value="VTT_dom"/>
</dbReference>
<evidence type="ECO:0000256" key="5">
    <source>
        <dbReference type="ARBA" id="ARBA00023136"/>
    </source>
</evidence>
<feature type="transmembrane region" description="Helical" evidence="6">
    <location>
        <begin position="60"/>
        <end position="82"/>
    </location>
</feature>
<keyword evidence="3 6" id="KW-0812">Transmembrane</keyword>
<evidence type="ECO:0000256" key="1">
    <source>
        <dbReference type="ARBA" id="ARBA00004651"/>
    </source>
</evidence>
<keyword evidence="2 6" id="KW-1003">Cell membrane</keyword>
<evidence type="ECO:0000256" key="4">
    <source>
        <dbReference type="ARBA" id="ARBA00022989"/>
    </source>
</evidence>
<dbReference type="PANTHER" id="PTHR12677:SF59">
    <property type="entry name" value="GOLGI APPARATUS MEMBRANE PROTEIN TVP38-RELATED"/>
    <property type="match status" value="1"/>
</dbReference>
<dbReference type="EMBL" id="JBHMEW010000064">
    <property type="protein sequence ID" value="MFB9212806.1"/>
    <property type="molecule type" value="Genomic_DNA"/>
</dbReference>
<dbReference type="InterPro" id="IPR015414">
    <property type="entry name" value="TMEM64"/>
</dbReference>
<feature type="domain" description="VTT" evidence="7">
    <location>
        <begin position="78"/>
        <end position="193"/>
    </location>
</feature>
<gene>
    <name evidence="8" type="ORF">ACFFUR_13405</name>
</gene>
<accession>A0ABV5J7K3</accession>
<organism evidence="8 9">
    <name type="scientific">Echinicola jeungdonensis</name>
    <dbReference type="NCBI Taxonomy" id="709343"/>
    <lineage>
        <taxon>Bacteria</taxon>
        <taxon>Pseudomonadati</taxon>
        <taxon>Bacteroidota</taxon>
        <taxon>Cytophagia</taxon>
        <taxon>Cytophagales</taxon>
        <taxon>Cyclobacteriaceae</taxon>
        <taxon>Echinicola</taxon>
    </lineage>
</organism>
<keyword evidence="9" id="KW-1185">Reference proteome</keyword>
<reference evidence="8 9" key="1">
    <citation type="submission" date="2024-09" db="EMBL/GenBank/DDBJ databases">
        <authorList>
            <person name="Sun Q."/>
            <person name="Mori K."/>
        </authorList>
    </citation>
    <scope>NUCLEOTIDE SEQUENCE [LARGE SCALE GENOMIC DNA]</scope>
    <source>
        <strain evidence="8 9">CECT 7682</strain>
    </source>
</reference>
<dbReference type="Pfam" id="PF09335">
    <property type="entry name" value="VTT_dom"/>
    <property type="match status" value="1"/>
</dbReference>
<evidence type="ECO:0000313" key="9">
    <source>
        <dbReference type="Proteomes" id="UP001589654"/>
    </source>
</evidence>
<proteinExistence type="inferred from homology"/>
<feature type="transmembrane region" description="Helical" evidence="6">
    <location>
        <begin position="212"/>
        <end position="230"/>
    </location>
</feature>
<dbReference type="Proteomes" id="UP001589654">
    <property type="component" value="Unassembled WGS sequence"/>
</dbReference>
<feature type="transmembrane region" description="Helical" evidence="6">
    <location>
        <begin position="145"/>
        <end position="167"/>
    </location>
</feature>
<feature type="transmembrane region" description="Helical" evidence="6">
    <location>
        <begin position="94"/>
        <end position="112"/>
    </location>
</feature>
<comment type="subcellular location">
    <subcellularLocation>
        <location evidence="1 6">Cell membrane</location>
        <topology evidence="1 6">Multi-pass membrane protein</topology>
    </subcellularLocation>
</comment>
<evidence type="ECO:0000256" key="2">
    <source>
        <dbReference type="ARBA" id="ARBA00022475"/>
    </source>
</evidence>
<name>A0ABV5J7K3_9BACT</name>
<evidence type="ECO:0000259" key="7">
    <source>
        <dbReference type="Pfam" id="PF09335"/>
    </source>
</evidence>
<evidence type="ECO:0000256" key="3">
    <source>
        <dbReference type="ARBA" id="ARBA00022692"/>
    </source>
</evidence>
<feature type="transmembrane region" description="Helical" evidence="6">
    <location>
        <begin position="20"/>
        <end position="40"/>
    </location>
</feature>
<dbReference type="RefSeq" id="WP_290248172.1">
    <property type="nucleotide sequence ID" value="NZ_JAUFQT010000001.1"/>
</dbReference>
<comment type="caution">
    <text evidence="8">The sequence shown here is derived from an EMBL/GenBank/DDBJ whole genome shotgun (WGS) entry which is preliminary data.</text>
</comment>
<protein>
    <recommendedName>
        <fullName evidence="6">TVP38/TMEM64 family membrane protein</fullName>
    </recommendedName>
</protein>
<evidence type="ECO:0000313" key="8">
    <source>
        <dbReference type="EMBL" id="MFB9212806.1"/>
    </source>
</evidence>
<dbReference type="PANTHER" id="PTHR12677">
    <property type="entry name" value="GOLGI APPARATUS MEMBRANE PROTEIN TVP38-RELATED"/>
    <property type="match status" value="1"/>
</dbReference>
<keyword evidence="4 6" id="KW-1133">Transmembrane helix</keyword>
<sequence>MPKKESYLKRIKDIHLQNPAIAFSFLWVLVVPTLGSSLLLKGLYTNGLDWNKYDLYAPEIIIGLTLTGALLMGLAITPTTILAIATGFLWGWKAFLPLVIAYAMASLMGYFLGKRLGQNSLEIILSNYPKADRLIQDKKGKWGKLIFYIRISPVIPFALSNLLFALLKTGWKNVLVYGTLGMLPRTLMAFTLGTYAESFIQAFEGQENNGQILILISLMILSLWGIFRFFKKKSPTKKVKG</sequence>
<feature type="transmembrane region" description="Helical" evidence="6">
    <location>
        <begin position="174"/>
        <end position="192"/>
    </location>
</feature>
<evidence type="ECO:0000256" key="6">
    <source>
        <dbReference type="RuleBase" id="RU366058"/>
    </source>
</evidence>
<comment type="similarity">
    <text evidence="6">Belongs to the TVP38/TMEM64 family.</text>
</comment>
<keyword evidence="5 6" id="KW-0472">Membrane</keyword>